<keyword evidence="3" id="KW-1185">Reference proteome</keyword>
<reference evidence="2 3" key="1">
    <citation type="submission" date="2020-02" db="EMBL/GenBank/DDBJ databases">
        <authorList>
            <person name="Ma Q."/>
            <person name="Huang Y."/>
            <person name="Song X."/>
            <person name="Pei D."/>
        </authorList>
    </citation>
    <scope>NUCLEOTIDE SEQUENCE [LARGE SCALE GENOMIC DNA]</scope>
    <source>
        <strain evidence="2">Sxm20200214</strain>
        <tissue evidence="2">Leaf</tissue>
    </source>
</reference>
<dbReference type="AlphaFoldDB" id="A0A8X7PG53"/>
<dbReference type="EMBL" id="JAAMPC010000016">
    <property type="protein sequence ID" value="KAG2251186.1"/>
    <property type="molecule type" value="Genomic_DNA"/>
</dbReference>
<dbReference type="Proteomes" id="UP000886595">
    <property type="component" value="Unassembled WGS sequence"/>
</dbReference>
<evidence type="ECO:0000313" key="3">
    <source>
        <dbReference type="Proteomes" id="UP000886595"/>
    </source>
</evidence>
<feature type="compositionally biased region" description="Low complexity" evidence="1">
    <location>
        <begin position="19"/>
        <end position="30"/>
    </location>
</feature>
<organism evidence="2 3">
    <name type="scientific">Brassica carinata</name>
    <name type="common">Ethiopian mustard</name>
    <name type="synonym">Abyssinian cabbage</name>
    <dbReference type="NCBI Taxonomy" id="52824"/>
    <lineage>
        <taxon>Eukaryota</taxon>
        <taxon>Viridiplantae</taxon>
        <taxon>Streptophyta</taxon>
        <taxon>Embryophyta</taxon>
        <taxon>Tracheophyta</taxon>
        <taxon>Spermatophyta</taxon>
        <taxon>Magnoliopsida</taxon>
        <taxon>eudicotyledons</taxon>
        <taxon>Gunneridae</taxon>
        <taxon>Pentapetalae</taxon>
        <taxon>rosids</taxon>
        <taxon>malvids</taxon>
        <taxon>Brassicales</taxon>
        <taxon>Brassicaceae</taxon>
        <taxon>Brassiceae</taxon>
        <taxon>Brassica</taxon>
    </lineage>
</organism>
<feature type="compositionally biased region" description="Basic and acidic residues" evidence="1">
    <location>
        <begin position="1"/>
        <end position="14"/>
    </location>
</feature>
<protein>
    <submittedName>
        <fullName evidence="2">Uncharacterized protein</fullName>
    </submittedName>
</protein>
<evidence type="ECO:0000313" key="2">
    <source>
        <dbReference type="EMBL" id="KAG2251186.1"/>
    </source>
</evidence>
<name>A0A8X7PG53_BRACI</name>
<comment type="caution">
    <text evidence="2">The sequence shown here is derived from an EMBL/GenBank/DDBJ whole genome shotgun (WGS) entry which is preliminary data.</text>
</comment>
<feature type="region of interest" description="Disordered" evidence="1">
    <location>
        <begin position="1"/>
        <end position="62"/>
    </location>
</feature>
<proteinExistence type="predicted"/>
<evidence type="ECO:0000256" key="1">
    <source>
        <dbReference type="SAM" id="MobiDB-lite"/>
    </source>
</evidence>
<gene>
    <name evidence="2" type="ORF">Bca52824_081322</name>
</gene>
<sequence>MRWMRFRGEVDKGSTEAASIDTTTSLSIDTCRVSEQKEFEAPPCDQTSLGKEEDEWEEEKKD</sequence>
<accession>A0A8X7PG53</accession>
<feature type="compositionally biased region" description="Acidic residues" evidence="1">
    <location>
        <begin position="52"/>
        <end position="62"/>
    </location>
</feature>